<dbReference type="Pfam" id="PF13155">
    <property type="entry name" value="Toprim_2"/>
    <property type="match status" value="1"/>
</dbReference>
<dbReference type="Proteomes" id="UP001182042">
    <property type="component" value="Unassembled WGS sequence"/>
</dbReference>
<name>A0AAE4B8W5_BACPU</name>
<dbReference type="GO" id="GO:0006260">
    <property type="term" value="P:DNA replication"/>
    <property type="evidence" value="ECO:0007669"/>
    <property type="project" value="InterPro"/>
</dbReference>
<organism evidence="1 2">
    <name type="scientific">Bacillus pumilus</name>
    <name type="common">Bacillus mesentericus</name>
    <dbReference type="NCBI Taxonomy" id="1408"/>
    <lineage>
        <taxon>Bacteria</taxon>
        <taxon>Bacillati</taxon>
        <taxon>Bacillota</taxon>
        <taxon>Bacilli</taxon>
        <taxon>Bacillales</taxon>
        <taxon>Bacillaceae</taxon>
        <taxon>Bacillus</taxon>
    </lineage>
</organism>
<evidence type="ECO:0000313" key="2">
    <source>
        <dbReference type="Proteomes" id="UP001182042"/>
    </source>
</evidence>
<gene>
    <name evidence="1" type="ORF">FO508_10470</name>
</gene>
<comment type="caution">
    <text evidence="1">The sequence shown here is derived from an EMBL/GenBank/DDBJ whole genome shotgun (WGS) entry which is preliminary data.</text>
</comment>
<dbReference type="EMBL" id="VKQA01000002">
    <property type="protein sequence ID" value="MDR4250765.1"/>
    <property type="molecule type" value="Genomic_DNA"/>
</dbReference>
<dbReference type="SUPFAM" id="SSF57783">
    <property type="entry name" value="Zinc beta-ribbon"/>
    <property type="match status" value="1"/>
</dbReference>
<dbReference type="AlphaFoldDB" id="A0AAE4B8W5"/>
<dbReference type="Gene3D" id="3.40.1360.10">
    <property type="match status" value="1"/>
</dbReference>
<dbReference type="InterPro" id="IPR034154">
    <property type="entry name" value="TOPRIM_DnaG/twinkle"/>
</dbReference>
<protein>
    <submittedName>
        <fullName evidence="1">DNA primase</fullName>
    </submittedName>
</protein>
<dbReference type="CDD" id="cd01029">
    <property type="entry name" value="TOPRIM_primases"/>
    <property type="match status" value="1"/>
</dbReference>
<dbReference type="RefSeq" id="WP_309415887.1">
    <property type="nucleotide sequence ID" value="NZ_CP187658.1"/>
</dbReference>
<proteinExistence type="predicted"/>
<sequence length="332" mass="37080">MSIITINGVAVDVDIREELEQYEWDRPTWHADRLTAASPFRDDRTPSFYVYYEDTETAKAGYFGDSGTGERGGFIKLLAFLREETEEETALYLTETYGTREGETRLKLRIPRLKIVETKRPLDDALLADVKIGPSAYLTNRGISEDVQREAGVGLIGQTAVIPWRLPNKRLANVKYRSTRNKAFWYAKGGWPIRELIYGIETVYADCAKVAVLSEAEIDALSWRTAGFCGIATGGSKFSAEKADIIAQSPIEYLMVITDNDEAGTKLRKEVELKMRGKVRLAHGYITKGKDANELLIAEGGDALKRVVDRAEAVSINVGFGNIRTLGRRRLS</sequence>
<dbReference type="GO" id="GO:0008270">
    <property type="term" value="F:zinc ion binding"/>
    <property type="evidence" value="ECO:0007669"/>
    <property type="project" value="InterPro"/>
</dbReference>
<accession>A0AAE4B8W5</accession>
<evidence type="ECO:0000313" key="1">
    <source>
        <dbReference type="EMBL" id="MDR4250765.1"/>
    </source>
</evidence>
<reference evidence="1" key="1">
    <citation type="submission" date="2019-07" db="EMBL/GenBank/DDBJ databases">
        <title>Phylogenomic Reclassification of ATCC Bacillus Strains and Various Taxa within the Genus Bacillus.</title>
        <authorList>
            <person name="Riojas M.A."/>
            <person name="Frank A.M."/>
            <person name="Fenn S.L."/>
            <person name="King S."/>
            <person name="Brower S."/>
            <person name="Hazbon M.H."/>
        </authorList>
    </citation>
    <scope>NUCLEOTIDE SEQUENCE</scope>
    <source>
        <strain evidence="1">ATCC 27142</strain>
    </source>
</reference>
<dbReference type="InterPro" id="IPR036977">
    <property type="entry name" value="DNA_primase_Znf_CHC2"/>
</dbReference>
<dbReference type="Gene3D" id="3.90.580.10">
    <property type="entry name" value="Zinc finger, CHC2-type domain"/>
    <property type="match status" value="1"/>
</dbReference>
<dbReference type="GO" id="GO:0003677">
    <property type="term" value="F:DNA binding"/>
    <property type="evidence" value="ECO:0007669"/>
    <property type="project" value="InterPro"/>
</dbReference>
<dbReference type="SUPFAM" id="SSF56731">
    <property type="entry name" value="DNA primase core"/>
    <property type="match status" value="1"/>
</dbReference>